<dbReference type="SUPFAM" id="SSF63491">
    <property type="entry name" value="BAG domain"/>
    <property type="match status" value="1"/>
</dbReference>
<evidence type="ECO:0000313" key="4">
    <source>
        <dbReference type="Proteomes" id="UP001648503"/>
    </source>
</evidence>
<feature type="compositionally biased region" description="Basic and acidic residues" evidence="1">
    <location>
        <begin position="149"/>
        <end position="165"/>
    </location>
</feature>
<name>A0ABQ8F0Q4_9FUNG</name>
<reference evidence="3 4" key="1">
    <citation type="submission" date="2021-02" db="EMBL/GenBank/DDBJ databases">
        <title>Variation within the Batrachochytrium salamandrivorans European outbreak.</title>
        <authorList>
            <person name="Kelly M."/>
            <person name="Pasmans F."/>
            <person name="Shea T.P."/>
            <person name="Munoz J.F."/>
            <person name="Carranza S."/>
            <person name="Cuomo C.A."/>
            <person name="Martel A."/>
        </authorList>
    </citation>
    <scope>NUCLEOTIDE SEQUENCE [LARGE SCALE GENOMIC DNA]</scope>
    <source>
        <strain evidence="3 4">AMFP18/2</strain>
    </source>
</reference>
<dbReference type="EMBL" id="JAFCIX010000458">
    <property type="protein sequence ID" value="KAH6589454.1"/>
    <property type="molecule type" value="Genomic_DNA"/>
</dbReference>
<feature type="domain" description="BAG" evidence="2">
    <location>
        <begin position="336"/>
        <end position="391"/>
    </location>
</feature>
<protein>
    <recommendedName>
        <fullName evidence="2">BAG domain-containing protein</fullName>
    </recommendedName>
</protein>
<dbReference type="InterPro" id="IPR036533">
    <property type="entry name" value="BAG_dom_sf"/>
</dbReference>
<feature type="region of interest" description="Disordered" evidence="1">
    <location>
        <begin position="249"/>
        <end position="286"/>
    </location>
</feature>
<organism evidence="3 4">
    <name type="scientific">Batrachochytrium salamandrivorans</name>
    <dbReference type="NCBI Taxonomy" id="1357716"/>
    <lineage>
        <taxon>Eukaryota</taxon>
        <taxon>Fungi</taxon>
        <taxon>Fungi incertae sedis</taxon>
        <taxon>Chytridiomycota</taxon>
        <taxon>Chytridiomycota incertae sedis</taxon>
        <taxon>Chytridiomycetes</taxon>
        <taxon>Rhizophydiales</taxon>
        <taxon>Rhizophydiales incertae sedis</taxon>
        <taxon>Batrachochytrium</taxon>
    </lineage>
</organism>
<feature type="region of interest" description="Disordered" evidence="1">
    <location>
        <begin position="56"/>
        <end position="168"/>
    </location>
</feature>
<feature type="compositionally biased region" description="Basic residues" evidence="1">
    <location>
        <begin position="136"/>
        <end position="148"/>
    </location>
</feature>
<dbReference type="Pfam" id="PF02179">
    <property type="entry name" value="BAG"/>
    <property type="match status" value="1"/>
</dbReference>
<gene>
    <name evidence="3" type="ORF">BASA50_010025</name>
</gene>
<evidence type="ECO:0000313" key="3">
    <source>
        <dbReference type="EMBL" id="KAH6589454.1"/>
    </source>
</evidence>
<comment type="caution">
    <text evidence="3">The sequence shown here is derived from an EMBL/GenBank/DDBJ whole genome shotgun (WGS) entry which is preliminary data.</text>
</comment>
<sequence>MSLTITFQGRKFELLFEAEHSQLGDEWTDTVTLRQLAERLSSQCSAPVESIKLLASGGEASRHNSHRSTTGHDPNRPINTGPQSGRCNPMSPRPAASTTYSSPFSFSGQSNTGSHSSPSSGLPQGAPTSGVPGKSSSHHTSAHPHQHPSHRDHLHGQRANPDRNDGQSITVSAWGKITDFIGHGTSTIANFLDRLDGSSNTTANTTSSSSSSNAAGEKGSWVVMLDMDAPLSFYGLHTGSRVMMLVDKRPRTNWGPTPPSTSSSQSSAGYSTQANASSNSPRVSEPALSREECLLKRLEDQINHTKTVILPMFNVYKERAEAFLATSALNPGEATPKQLQDEYACIGELLLQCLLKIDDVQCESDETVLRAKRREAVRFVQGQLDITDALRERVIAHSKSFASL</sequence>
<accession>A0ABQ8F0Q4</accession>
<feature type="compositionally biased region" description="Polar residues" evidence="1">
    <location>
        <begin position="67"/>
        <end position="86"/>
    </location>
</feature>
<keyword evidence="4" id="KW-1185">Reference proteome</keyword>
<proteinExistence type="predicted"/>
<feature type="compositionally biased region" description="Low complexity" evidence="1">
    <location>
        <begin position="260"/>
        <end position="274"/>
    </location>
</feature>
<dbReference type="PROSITE" id="PS51035">
    <property type="entry name" value="BAG"/>
    <property type="match status" value="1"/>
</dbReference>
<evidence type="ECO:0000256" key="1">
    <source>
        <dbReference type="SAM" id="MobiDB-lite"/>
    </source>
</evidence>
<dbReference type="Gene3D" id="1.20.58.120">
    <property type="entry name" value="BAG domain"/>
    <property type="match status" value="1"/>
</dbReference>
<dbReference type="InterPro" id="IPR003103">
    <property type="entry name" value="BAG_domain"/>
</dbReference>
<feature type="compositionally biased region" description="Low complexity" evidence="1">
    <location>
        <begin position="105"/>
        <end position="121"/>
    </location>
</feature>
<evidence type="ECO:0000259" key="2">
    <source>
        <dbReference type="PROSITE" id="PS51035"/>
    </source>
</evidence>
<dbReference type="Proteomes" id="UP001648503">
    <property type="component" value="Unassembled WGS sequence"/>
</dbReference>